<evidence type="ECO:0000256" key="1">
    <source>
        <dbReference type="SAM" id="SignalP"/>
    </source>
</evidence>
<dbReference type="GO" id="GO:0016298">
    <property type="term" value="F:lipase activity"/>
    <property type="evidence" value="ECO:0007669"/>
    <property type="project" value="TreeGrafter"/>
</dbReference>
<gene>
    <name evidence="2" type="ORF">BGZ95_012008</name>
</gene>
<dbReference type="Pfam" id="PF01674">
    <property type="entry name" value="Lipase_2"/>
    <property type="match status" value="1"/>
</dbReference>
<accession>A0AAD4H4S1</accession>
<dbReference type="AlphaFoldDB" id="A0AAD4H4S1"/>
<dbReference type="GO" id="GO:0016042">
    <property type="term" value="P:lipid catabolic process"/>
    <property type="evidence" value="ECO:0007669"/>
    <property type="project" value="InterPro"/>
</dbReference>
<comment type="caution">
    <text evidence="2">The sequence shown here is derived from an EMBL/GenBank/DDBJ whole genome shotgun (WGS) entry which is preliminary data.</text>
</comment>
<dbReference type="InterPro" id="IPR029058">
    <property type="entry name" value="AB_hydrolase_fold"/>
</dbReference>
<dbReference type="PANTHER" id="PTHR32015:SF1">
    <property type="entry name" value="LIPASE"/>
    <property type="match status" value="1"/>
</dbReference>
<name>A0AAD4H4S1_9FUNG</name>
<sequence>MLFSKTISVAVAISLATLAFVQASPLRIPDGPIAARSIEDLAAEAAADPDFVAYVPHSERTYTAEQLADHEAWIKRSSSGINDWDCVPTAAHPRPVILVHGLIANKDNNWVYMGPRLQDAGYCVYSFTYGSLPNIPYFAGLDKIENSAAQLSAFVDKVLAATKVPKVDLVGHSQGTLMPRYYLKFLGGAAKINKFAGFGAIAYGTTLSNLVPFLTSLGLYDVIKKVIDPVCLSCFQFLENSPFLQNLNTGGDTVPGVQYQFIASKFDEVVTPYTNGFLRDNNPLVKNVVLQDLCPLDLSEHAAQMLDAIVFRKIDAFLTPAATQTVNCLSAFT</sequence>
<reference evidence="2" key="1">
    <citation type="journal article" date="2020" name="Fungal Divers.">
        <title>Resolving the Mortierellaceae phylogeny through synthesis of multi-gene phylogenetics and phylogenomics.</title>
        <authorList>
            <person name="Vandepol N."/>
            <person name="Liber J."/>
            <person name="Desiro A."/>
            <person name="Na H."/>
            <person name="Kennedy M."/>
            <person name="Barry K."/>
            <person name="Grigoriev I.V."/>
            <person name="Miller A.N."/>
            <person name="O'Donnell K."/>
            <person name="Stajich J.E."/>
            <person name="Bonito G."/>
        </authorList>
    </citation>
    <scope>NUCLEOTIDE SEQUENCE</scope>
    <source>
        <strain evidence="2">NRRL 28262</strain>
    </source>
</reference>
<organism evidence="2 3">
    <name type="scientific">Linnemannia exigua</name>
    <dbReference type="NCBI Taxonomy" id="604196"/>
    <lineage>
        <taxon>Eukaryota</taxon>
        <taxon>Fungi</taxon>
        <taxon>Fungi incertae sedis</taxon>
        <taxon>Mucoromycota</taxon>
        <taxon>Mortierellomycotina</taxon>
        <taxon>Mortierellomycetes</taxon>
        <taxon>Mortierellales</taxon>
        <taxon>Mortierellaceae</taxon>
        <taxon>Linnemannia</taxon>
    </lineage>
</organism>
<dbReference type="Proteomes" id="UP001194580">
    <property type="component" value="Unassembled WGS sequence"/>
</dbReference>
<evidence type="ECO:0000313" key="3">
    <source>
        <dbReference type="Proteomes" id="UP001194580"/>
    </source>
</evidence>
<feature type="chain" id="PRO_5042037914" description="Triacylglycerol lipase" evidence="1">
    <location>
        <begin position="24"/>
        <end position="333"/>
    </location>
</feature>
<dbReference type="PANTHER" id="PTHR32015">
    <property type="entry name" value="FASTING INDUCED LIPASE"/>
    <property type="match status" value="1"/>
</dbReference>
<dbReference type="EMBL" id="JAAAIL010000965">
    <property type="protein sequence ID" value="KAG0272246.1"/>
    <property type="molecule type" value="Genomic_DNA"/>
</dbReference>
<dbReference type="InterPro" id="IPR002918">
    <property type="entry name" value="Lipase_EstA/Esterase_EstB"/>
</dbReference>
<proteinExistence type="predicted"/>
<keyword evidence="3" id="KW-1185">Reference proteome</keyword>
<feature type="signal peptide" evidence="1">
    <location>
        <begin position="1"/>
        <end position="23"/>
    </location>
</feature>
<dbReference type="SUPFAM" id="SSF53474">
    <property type="entry name" value="alpha/beta-Hydrolases"/>
    <property type="match status" value="1"/>
</dbReference>
<protein>
    <recommendedName>
        <fullName evidence="4">Triacylglycerol lipase</fullName>
    </recommendedName>
</protein>
<evidence type="ECO:0000313" key="2">
    <source>
        <dbReference type="EMBL" id="KAG0272246.1"/>
    </source>
</evidence>
<dbReference type="Gene3D" id="3.40.50.1820">
    <property type="entry name" value="alpha/beta hydrolase"/>
    <property type="match status" value="1"/>
</dbReference>
<keyword evidence="1" id="KW-0732">Signal</keyword>
<evidence type="ECO:0008006" key="4">
    <source>
        <dbReference type="Google" id="ProtNLM"/>
    </source>
</evidence>